<dbReference type="Pfam" id="PF13704">
    <property type="entry name" value="Glyco_tranf_2_4"/>
    <property type="match status" value="1"/>
</dbReference>
<name>A0ABY2XDQ9_9RHOB</name>
<comment type="caution">
    <text evidence="1">The sequence shown here is derived from an EMBL/GenBank/DDBJ whole genome shotgun (WGS) entry which is preliminary data.</text>
</comment>
<evidence type="ECO:0000313" key="1">
    <source>
        <dbReference type="EMBL" id="TMV14793.1"/>
    </source>
</evidence>
<accession>A0ABY2XDQ9</accession>
<protein>
    <submittedName>
        <fullName evidence="1">Glycosyltransferase family 2 protein</fullName>
    </submittedName>
</protein>
<evidence type="ECO:0000313" key="2">
    <source>
        <dbReference type="Proteomes" id="UP001191082"/>
    </source>
</evidence>
<gene>
    <name evidence="1" type="ORF">FGK64_02105</name>
</gene>
<reference evidence="1 2" key="1">
    <citation type="submission" date="2019-05" db="EMBL/GenBank/DDBJ databases">
        <title>Marivita sp. nov. isolated from sea sediment.</title>
        <authorList>
            <person name="Kim W."/>
        </authorList>
    </citation>
    <scope>NUCLEOTIDE SEQUENCE [LARGE SCALE GENOMIC DNA]</scope>
    <source>
        <strain evidence="1 2">CAU 1492</strain>
    </source>
</reference>
<proteinExistence type="predicted"/>
<dbReference type="Proteomes" id="UP001191082">
    <property type="component" value="Unassembled WGS sequence"/>
</dbReference>
<keyword evidence="2" id="KW-1185">Reference proteome</keyword>
<dbReference type="EMBL" id="VCPC01000001">
    <property type="protein sequence ID" value="TMV14793.1"/>
    <property type="molecule type" value="Genomic_DNA"/>
</dbReference>
<dbReference type="RefSeq" id="WP_138862146.1">
    <property type="nucleotide sequence ID" value="NZ_VCPC01000001.1"/>
</dbReference>
<sequence length="313" mass="35094">MTTWGIVATIRADHTTILNFAAHHLELGAHRLYLYLDEPNPTAEAALKAHPKVRLRVCDAGYWKRQNGSRPAKHQVRQTLNATHAYARPAEVDWLAHIDVDEFLWPETGVAEALTALPAQAFTARVRPAEALAPDTPDFYAPATAFKAMHIDRTARDRSTARLYPDYAAHIDDGFLSHVAGKIFLRTGMGDIEFRIHNARKGELQNPGAVDLTTVSLLHCHANDWEDFRSRFDYRHSHGAYRAELGRKGPSGLTLHEVFAALLDSEGEDGLRRFHDSLCTATPSHCAALQAEGLLRIHDLQLEQKRARQFPQH</sequence>
<organism evidence="1 2">
    <name type="scientific">Arenibacterium halophilum</name>
    <dbReference type="NCBI Taxonomy" id="2583821"/>
    <lineage>
        <taxon>Bacteria</taxon>
        <taxon>Pseudomonadati</taxon>
        <taxon>Pseudomonadota</taxon>
        <taxon>Alphaproteobacteria</taxon>
        <taxon>Rhodobacterales</taxon>
        <taxon>Paracoccaceae</taxon>
        <taxon>Arenibacterium</taxon>
    </lineage>
</organism>